<dbReference type="Pfam" id="PF12697">
    <property type="entry name" value="Abhydrolase_6"/>
    <property type="match status" value="1"/>
</dbReference>
<dbReference type="EMBL" id="RXOE01000004">
    <property type="protein sequence ID" value="RTQ33534.1"/>
    <property type="molecule type" value="Genomic_DNA"/>
</dbReference>
<evidence type="ECO:0000259" key="2">
    <source>
        <dbReference type="Pfam" id="PF12697"/>
    </source>
</evidence>
<gene>
    <name evidence="3" type="ORF">EJP69_18700</name>
</gene>
<accession>A0A431TK49</accession>
<reference evidence="3 4" key="1">
    <citation type="submission" date="2018-12" db="EMBL/GenBank/DDBJ databases">
        <title>The genome of Variovorax gossypii DSM 100435.</title>
        <authorList>
            <person name="Gao J."/>
            <person name="Sun J."/>
        </authorList>
    </citation>
    <scope>NUCLEOTIDE SEQUENCE [LARGE SCALE GENOMIC DNA]</scope>
    <source>
        <strain evidence="3 4">DSM 100435</strain>
    </source>
</reference>
<keyword evidence="4" id="KW-1185">Reference proteome</keyword>
<dbReference type="InterPro" id="IPR029058">
    <property type="entry name" value="AB_hydrolase_fold"/>
</dbReference>
<feature type="domain" description="AB hydrolase-1" evidence="2">
    <location>
        <begin position="34"/>
        <end position="261"/>
    </location>
</feature>
<evidence type="ECO:0000256" key="1">
    <source>
        <dbReference type="SAM" id="SignalP"/>
    </source>
</evidence>
<feature type="signal peptide" evidence="1">
    <location>
        <begin position="1"/>
        <end position="27"/>
    </location>
</feature>
<evidence type="ECO:0000313" key="3">
    <source>
        <dbReference type="EMBL" id="RTQ33534.1"/>
    </source>
</evidence>
<dbReference type="PANTHER" id="PTHR37017:SF11">
    <property type="entry name" value="ESTERASE_LIPASE_THIOESTERASE DOMAIN-CONTAINING PROTEIN"/>
    <property type="match status" value="1"/>
</dbReference>
<dbReference type="Proteomes" id="UP000267418">
    <property type="component" value="Unassembled WGS sequence"/>
</dbReference>
<name>A0A431TK49_9BURK</name>
<sequence length="273" mass="28614">MKRRNLFAGVAGAAGIAAAGLVPSSQAAGRPSTFVLVHGAWHGGWCWSRVASRLRASGHTVFTPTLTGLGERRHLISPQVNLDTHIDDVVNLLQFEELERVVLVGHSYAGIVISGVADRAAARLRQLVFLDSLLLDSGKSLFSDFPPAVVEQRLKAIRDTGGGVGAAAALPPAAFGVKDPADAAWVARNLTPQPVGTYLQPLLLKAPQGNGLPKTYIECTGDPIATLEPTKARVRADAGWQLRMLATGHDAMVTAPGPLAELLAELAASTSST</sequence>
<dbReference type="OrthoDB" id="9112061at2"/>
<comment type="caution">
    <text evidence="3">The sequence shown here is derived from an EMBL/GenBank/DDBJ whole genome shotgun (WGS) entry which is preliminary data.</text>
</comment>
<feature type="chain" id="PRO_5019129339" evidence="1">
    <location>
        <begin position="28"/>
        <end position="273"/>
    </location>
</feature>
<keyword evidence="1" id="KW-0732">Signal</keyword>
<evidence type="ECO:0000313" key="4">
    <source>
        <dbReference type="Proteomes" id="UP000267418"/>
    </source>
</evidence>
<organism evidence="3 4">
    <name type="scientific">Variovorax gossypii</name>
    <dbReference type="NCBI Taxonomy" id="1679495"/>
    <lineage>
        <taxon>Bacteria</taxon>
        <taxon>Pseudomonadati</taxon>
        <taxon>Pseudomonadota</taxon>
        <taxon>Betaproteobacteria</taxon>
        <taxon>Burkholderiales</taxon>
        <taxon>Comamonadaceae</taxon>
        <taxon>Variovorax</taxon>
    </lineage>
</organism>
<dbReference type="GO" id="GO:0016787">
    <property type="term" value="F:hydrolase activity"/>
    <property type="evidence" value="ECO:0007669"/>
    <property type="project" value="UniProtKB-KW"/>
</dbReference>
<dbReference type="RefSeq" id="WP_126472009.1">
    <property type="nucleotide sequence ID" value="NZ_RXOE01000004.1"/>
</dbReference>
<keyword evidence="3" id="KW-0378">Hydrolase</keyword>
<dbReference type="SUPFAM" id="SSF53474">
    <property type="entry name" value="alpha/beta-Hydrolases"/>
    <property type="match status" value="1"/>
</dbReference>
<protein>
    <submittedName>
        <fullName evidence="3">Alpha/beta fold hydrolase</fullName>
    </submittedName>
</protein>
<dbReference type="InterPro" id="IPR052897">
    <property type="entry name" value="Sec-Metab_Biosynth_Hydrolase"/>
</dbReference>
<dbReference type="PANTHER" id="PTHR37017">
    <property type="entry name" value="AB HYDROLASE-1 DOMAIN-CONTAINING PROTEIN-RELATED"/>
    <property type="match status" value="1"/>
</dbReference>
<dbReference type="Gene3D" id="3.40.50.1820">
    <property type="entry name" value="alpha/beta hydrolase"/>
    <property type="match status" value="1"/>
</dbReference>
<dbReference type="AlphaFoldDB" id="A0A431TK49"/>
<proteinExistence type="predicted"/>
<dbReference type="InterPro" id="IPR000073">
    <property type="entry name" value="AB_hydrolase_1"/>
</dbReference>